<evidence type="ECO:0000313" key="2">
    <source>
        <dbReference type="Proteomes" id="UP000002308"/>
    </source>
</evidence>
<reference evidence="1 2" key="1">
    <citation type="journal article" date="2009" name="Proc. Natl. Acad. Sci. U.S.A.">
        <title>Biogeography of the Sulfolobus islandicus pan-genome.</title>
        <authorList>
            <person name="Reno M.L."/>
            <person name="Held N.L."/>
            <person name="Fields C.J."/>
            <person name="Burke P.V."/>
            <person name="Whitaker R.J."/>
        </authorList>
    </citation>
    <scope>NUCLEOTIDE SEQUENCE [LARGE SCALE GENOMIC DNA]</scope>
    <source>
        <strain evidence="2">Y.G.57.14 / Yellowstone #1</strain>
    </source>
</reference>
<organism evidence="1 2">
    <name type="scientific">Saccharolobus islandicus (strain Y.G.57.14 / Yellowstone #1)</name>
    <name type="common">Sulfolobus islandicus</name>
    <dbReference type="NCBI Taxonomy" id="439386"/>
    <lineage>
        <taxon>Archaea</taxon>
        <taxon>Thermoproteota</taxon>
        <taxon>Thermoprotei</taxon>
        <taxon>Sulfolobales</taxon>
        <taxon>Sulfolobaceae</taxon>
        <taxon>Saccharolobus</taxon>
    </lineage>
</organism>
<accession>C3NAX4</accession>
<gene>
    <name evidence="1" type="ordered locus">YG5714_2994</name>
</gene>
<dbReference type="AlphaFoldDB" id="C3NAX4"/>
<dbReference type="HOGENOM" id="CLU_3431777_0_0_2"/>
<dbReference type="KEGG" id="siy:YG5714_2994"/>
<sequence length="17" mass="1812">MVKFSCPNNVFVASVVA</sequence>
<proteinExistence type="predicted"/>
<dbReference type="EMBL" id="CP001403">
    <property type="protein sequence ID" value="ACP46790.1"/>
    <property type="molecule type" value="Genomic_DNA"/>
</dbReference>
<name>C3NAX4_SACI7</name>
<evidence type="ECO:0000313" key="1">
    <source>
        <dbReference type="EMBL" id="ACP46790.1"/>
    </source>
</evidence>
<dbReference type="Proteomes" id="UP000002308">
    <property type="component" value="Chromosome"/>
</dbReference>
<protein>
    <submittedName>
        <fullName evidence="1">Uncharacterized protein</fullName>
    </submittedName>
</protein>